<gene>
    <name evidence="1" type="ORF">CWC20_21650</name>
</gene>
<dbReference type="EMBL" id="PNBW01000315">
    <property type="protein sequence ID" value="TMO66829.1"/>
    <property type="molecule type" value="Genomic_DNA"/>
</dbReference>
<organism evidence="1 2">
    <name type="scientific">Pseudoalteromonas aurantia</name>
    <dbReference type="NCBI Taxonomy" id="43654"/>
    <lineage>
        <taxon>Bacteria</taxon>
        <taxon>Pseudomonadati</taxon>
        <taxon>Pseudomonadota</taxon>
        <taxon>Gammaproteobacteria</taxon>
        <taxon>Alteromonadales</taxon>
        <taxon>Pseudoalteromonadaceae</taxon>
        <taxon>Pseudoalteromonas</taxon>
    </lineage>
</organism>
<accession>A0ABY2VRM2</accession>
<keyword evidence="2" id="KW-1185">Reference proteome</keyword>
<reference evidence="1 2" key="1">
    <citation type="submission" date="2018-01" db="EMBL/GenBank/DDBJ databases">
        <authorList>
            <person name="Paulsen S."/>
            <person name="Gram L.K."/>
        </authorList>
    </citation>
    <scope>NUCLEOTIDE SEQUENCE [LARGE SCALE GENOMIC DNA]</scope>
    <source>
        <strain evidence="1 2">S3895</strain>
    </source>
</reference>
<proteinExistence type="predicted"/>
<name>A0ABY2VRM2_9GAMM</name>
<reference evidence="2" key="2">
    <citation type="submission" date="2019-06" db="EMBL/GenBank/DDBJ databases">
        <title>Co-occurence of chitin degradation, pigmentation and bioactivity in marine Pseudoalteromonas.</title>
        <authorList>
            <person name="Sonnenschein E.C."/>
            <person name="Bech P.K."/>
        </authorList>
    </citation>
    <scope>NUCLEOTIDE SEQUENCE [LARGE SCALE GENOMIC DNA]</scope>
    <source>
        <strain evidence="2">S3895</strain>
    </source>
</reference>
<comment type="caution">
    <text evidence="1">The sequence shown here is derived from an EMBL/GenBank/DDBJ whole genome shotgun (WGS) entry which is preliminary data.</text>
</comment>
<evidence type="ECO:0000313" key="1">
    <source>
        <dbReference type="EMBL" id="TMO66829.1"/>
    </source>
</evidence>
<dbReference type="Proteomes" id="UP000307164">
    <property type="component" value="Unassembled WGS sequence"/>
</dbReference>
<protein>
    <submittedName>
        <fullName evidence="1">Glutamate racemase</fullName>
    </submittedName>
</protein>
<feature type="non-terminal residue" evidence="1">
    <location>
        <position position="1"/>
    </location>
</feature>
<sequence length="34" mass="3969">GSCRYLTTESEDKFKESAQIFLHEQVEVTHVDLE</sequence>
<evidence type="ECO:0000313" key="2">
    <source>
        <dbReference type="Proteomes" id="UP000307164"/>
    </source>
</evidence>